<proteinExistence type="predicted"/>
<protein>
    <submittedName>
        <fullName evidence="2">Class I SAM-dependent methyltransferase</fullName>
        <ecNumber evidence="2">2.1.-.-</ecNumber>
    </submittedName>
</protein>
<sequence length="247" mass="27469">MSDPRHMARFWDERAREHAEYFVDNRLDYRRGDYGPDDPEDFWAKGRRDFDVLLETVGAPAIGERDVVLDIGCGVGRLTRVAAERAAHVHALDVSAEMIDRARANLADRDDVTFHVGDGATLRPLEDDSIDVVVSLVVFQHIPDPEITYGYVREILRVLRPGGWAAFQVSDDPVIHAMDHPGPSLARRILARLRGGLPGGQDDPAWRGSAIERTRLEREIAQAGGRVERLEGAGTQYCLVLVRADAA</sequence>
<dbReference type="GO" id="GO:0008168">
    <property type="term" value="F:methyltransferase activity"/>
    <property type="evidence" value="ECO:0007669"/>
    <property type="project" value="UniProtKB-KW"/>
</dbReference>
<feature type="domain" description="Methyltransferase type 11" evidence="1">
    <location>
        <begin position="69"/>
        <end position="167"/>
    </location>
</feature>
<reference evidence="2 3" key="1">
    <citation type="submission" date="2023-11" db="EMBL/GenBank/DDBJ databases">
        <authorList>
            <person name="Xu M."/>
            <person name="Jiang T."/>
        </authorList>
    </citation>
    <scope>NUCLEOTIDE SEQUENCE [LARGE SCALE GENOMIC DNA]</scope>
    <source>
        <strain evidence="2 3">SD</strain>
    </source>
</reference>
<organism evidence="2 3">
    <name type="scientific">Patulibacter brassicae</name>
    <dbReference type="NCBI Taxonomy" id="1705717"/>
    <lineage>
        <taxon>Bacteria</taxon>
        <taxon>Bacillati</taxon>
        <taxon>Actinomycetota</taxon>
        <taxon>Thermoleophilia</taxon>
        <taxon>Solirubrobacterales</taxon>
        <taxon>Patulibacteraceae</taxon>
        <taxon>Patulibacter</taxon>
    </lineage>
</organism>
<evidence type="ECO:0000313" key="2">
    <source>
        <dbReference type="EMBL" id="MDX8150031.1"/>
    </source>
</evidence>
<evidence type="ECO:0000259" key="1">
    <source>
        <dbReference type="Pfam" id="PF08241"/>
    </source>
</evidence>
<dbReference type="EMBL" id="JAXAVX010000001">
    <property type="protein sequence ID" value="MDX8150031.1"/>
    <property type="molecule type" value="Genomic_DNA"/>
</dbReference>
<dbReference type="CDD" id="cd02440">
    <property type="entry name" value="AdoMet_MTases"/>
    <property type="match status" value="1"/>
</dbReference>
<dbReference type="SUPFAM" id="SSF53335">
    <property type="entry name" value="S-adenosyl-L-methionine-dependent methyltransferases"/>
    <property type="match status" value="1"/>
</dbReference>
<evidence type="ECO:0000313" key="3">
    <source>
        <dbReference type="Proteomes" id="UP001277761"/>
    </source>
</evidence>
<name>A0ABU4VGG3_9ACTN</name>
<dbReference type="RefSeq" id="WP_319952184.1">
    <property type="nucleotide sequence ID" value="NZ_JAXAVX010000001.1"/>
</dbReference>
<dbReference type="InterPro" id="IPR029063">
    <property type="entry name" value="SAM-dependent_MTases_sf"/>
</dbReference>
<accession>A0ABU4VGG3</accession>
<dbReference type="GO" id="GO:0032259">
    <property type="term" value="P:methylation"/>
    <property type="evidence" value="ECO:0007669"/>
    <property type="project" value="UniProtKB-KW"/>
</dbReference>
<dbReference type="PANTHER" id="PTHR43591">
    <property type="entry name" value="METHYLTRANSFERASE"/>
    <property type="match status" value="1"/>
</dbReference>
<keyword evidence="2" id="KW-0489">Methyltransferase</keyword>
<gene>
    <name evidence="2" type="ORF">SK069_00365</name>
</gene>
<dbReference type="EC" id="2.1.-.-" evidence="2"/>
<dbReference type="Gene3D" id="3.40.50.150">
    <property type="entry name" value="Vaccinia Virus protein VP39"/>
    <property type="match status" value="1"/>
</dbReference>
<keyword evidence="3" id="KW-1185">Reference proteome</keyword>
<keyword evidence="2" id="KW-0808">Transferase</keyword>
<dbReference type="Pfam" id="PF08241">
    <property type="entry name" value="Methyltransf_11"/>
    <property type="match status" value="1"/>
</dbReference>
<comment type="caution">
    <text evidence="2">The sequence shown here is derived from an EMBL/GenBank/DDBJ whole genome shotgun (WGS) entry which is preliminary data.</text>
</comment>
<dbReference type="PANTHER" id="PTHR43591:SF109">
    <property type="entry name" value="METHYLTRANSFERASE TYPE 11 DOMAIN-CONTAINING PROTEIN"/>
    <property type="match status" value="1"/>
</dbReference>
<dbReference type="InterPro" id="IPR013216">
    <property type="entry name" value="Methyltransf_11"/>
</dbReference>
<dbReference type="Proteomes" id="UP001277761">
    <property type="component" value="Unassembled WGS sequence"/>
</dbReference>